<evidence type="ECO:0000256" key="2">
    <source>
        <dbReference type="SAM" id="Phobius"/>
    </source>
</evidence>
<feature type="transmembrane region" description="Helical" evidence="2">
    <location>
        <begin position="280"/>
        <end position="300"/>
    </location>
</feature>
<evidence type="ECO:0000313" key="6">
    <source>
        <dbReference type="EMBL" id="CAK4022039.1"/>
    </source>
</evidence>
<evidence type="ECO:0000259" key="5">
    <source>
        <dbReference type="Pfam" id="PF10355"/>
    </source>
</evidence>
<evidence type="ECO:0000256" key="1">
    <source>
        <dbReference type="SAM" id="MobiDB-lite"/>
    </source>
</evidence>
<organism evidence="6 7">
    <name type="scientific">Lecanosticta acicola</name>
    <dbReference type="NCBI Taxonomy" id="111012"/>
    <lineage>
        <taxon>Eukaryota</taxon>
        <taxon>Fungi</taxon>
        <taxon>Dikarya</taxon>
        <taxon>Ascomycota</taxon>
        <taxon>Pezizomycotina</taxon>
        <taxon>Dothideomycetes</taxon>
        <taxon>Dothideomycetidae</taxon>
        <taxon>Mycosphaerellales</taxon>
        <taxon>Mycosphaerellaceae</taxon>
        <taxon>Lecanosticta</taxon>
    </lineage>
</organism>
<dbReference type="InterPro" id="IPR018827">
    <property type="entry name" value="YTP1_C"/>
</dbReference>
<dbReference type="Proteomes" id="UP001296104">
    <property type="component" value="Unassembled WGS sequence"/>
</dbReference>
<evidence type="ECO:0000313" key="7">
    <source>
        <dbReference type="Proteomes" id="UP001296104"/>
    </source>
</evidence>
<dbReference type="AlphaFoldDB" id="A0AAI9EB02"/>
<dbReference type="PANTHER" id="PTHR31685">
    <property type="entry name" value="INTEGRAL MEMBRANE PROTEIN (AFU_ORTHOLOGUE AFUA_6G12730)-RELATED"/>
    <property type="match status" value="1"/>
</dbReference>
<dbReference type="EMBL" id="CAVMBE010000028">
    <property type="protein sequence ID" value="CAK4022039.1"/>
    <property type="molecule type" value="Genomic_DNA"/>
</dbReference>
<keyword evidence="3" id="KW-0732">Signal</keyword>
<feature type="signal peptide" evidence="3">
    <location>
        <begin position="1"/>
        <end position="24"/>
    </location>
</feature>
<feature type="region of interest" description="Disordered" evidence="1">
    <location>
        <begin position="187"/>
        <end position="218"/>
    </location>
</feature>
<feature type="transmembrane region" description="Helical" evidence="2">
    <location>
        <begin position="132"/>
        <end position="153"/>
    </location>
</feature>
<keyword evidence="2" id="KW-1133">Transmembrane helix</keyword>
<sequence length="610" mass="67898">MRTPTLVKAASAALLLGVLPFVAGHGDGGMDMDAEEPKVTSIDPDSPTGIAHRLPSYFRHPHYAGWNLAHLVLMVLAWFVMMPLAIMLSGARSRWHLPAQVVFHIFNGLGLFAGFVYNHSTPDLYENNAHHPLGWVITAFTIAWTIMSAYTAYGEYRSRRRASLEHGQEITAQNMAQYHWVSQYNDNVSPRDSRDSGQGTERNSASLFGSRQNSSESILRKPVELEDDFEDEEEKNTNAERRGFLGNNRIDRFISRGVKRFSTQRASTVVRFLQIFLEKVLLLLGFAALTTGFVVSGGIFRDRQIFSGLAHYIKGGIFVWYGLLTLGRWMGAFTEFGWAWNVRPNYPLVAKWKSKIPSAEYTESFVIWLYGASNVFLEHLNNWGDQWTASDLEHLSITLLFFGGGLLGMLIESSWARNLMDTTVVLQNSKEEEHNTGAGAGAGTSRFAAGPAVEEPAEVRWEQPKTYRIPLNPMPALTIMLLGMMMGSHQQKSMVSTMMHAQWGGLFTAFALARGVTYISLYLKPPTSHFPSRPPSEIVAAFCLTSGGFLFMNSAADVVWAIESNGLDAMTIFTVTMGLTGVIMTWEIVTFAIKGWAVRKERVAAGKPLP</sequence>
<dbReference type="Pfam" id="PF10348">
    <property type="entry name" value="DUF2427"/>
    <property type="match status" value="1"/>
</dbReference>
<dbReference type="Pfam" id="PF10355">
    <property type="entry name" value="Ytp1"/>
    <property type="match status" value="1"/>
</dbReference>
<feature type="domain" description="DUF2427" evidence="4">
    <location>
        <begin position="57"/>
        <end position="151"/>
    </location>
</feature>
<feature type="domain" description="Protein YTP1-like C-terminal" evidence="5">
    <location>
        <begin position="285"/>
        <end position="595"/>
    </location>
</feature>
<proteinExistence type="predicted"/>
<evidence type="ECO:0000256" key="3">
    <source>
        <dbReference type="SAM" id="SignalP"/>
    </source>
</evidence>
<feature type="transmembrane region" description="Helical" evidence="2">
    <location>
        <begin position="101"/>
        <end position="120"/>
    </location>
</feature>
<reference evidence="6" key="1">
    <citation type="submission" date="2023-11" db="EMBL/GenBank/DDBJ databases">
        <authorList>
            <person name="Alioto T."/>
            <person name="Alioto T."/>
            <person name="Gomez Garrido J."/>
        </authorList>
    </citation>
    <scope>NUCLEOTIDE SEQUENCE</scope>
</reference>
<feature type="transmembrane region" description="Helical" evidence="2">
    <location>
        <begin position="501"/>
        <end position="523"/>
    </location>
</feature>
<feature type="transmembrane region" description="Helical" evidence="2">
    <location>
        <begin position="68"/>
        <end position="89"/>
    </location>
</feature>
<name>A0AAI9EB02_9PEZI</name>
<keyword evidence="2" id="KW-0472">Membrane</keyword>
<feature type="transmembrane region" description="Helical" evidence="2">
    <location>
        <begin position="535"/>
        <end position="552"/>
    </location>
</feature>
<accession>A0AAI9EB02</accession>
<feature type="transmembrane region" description="Helical" evidence="2">
    <location>
        <begin position="469"/>
        <end position="489"/>
    </location>
</feature>
<feature type="transmembrane region" description="Helical" evidence="2">
    <location>
        <begin position="320"/>
        <end position="340"/>
    </location>
</feature>
<feature type="compositionally biased region" description="Polar residues" evidence="1">
    <location>
        <begin position="196"/>
        <end position="217"/>
    </location>
</feature>
<gene>
    <name evidence="6" type="ORF">LECACI_7A004806</name>
</gene>
<comment type="caution">
    <text evidence="6">The sequence shown here is derived from an EMBL/GenBank/DDBJ whole genome shotgun (WGS) entry which is preliminary data.</text>
</comment>
<keyword evidence="7" id="KW-1185">Reference proteome</keyword>
<feature type="transmembrane region" description="Helical" evidence="2">
    <location>
        <begin position="572"/>
        <end position="593"/>
    </location>
</feature>
<dbReference type="InterPro" id="IPR018825">
    <property type="entry name" value="DUF2427"/>
</dbReference>
<keyword evidence="2" id="KW-0812">Transmembrane</keyword>
<protein>
    <submittedName>
        <fullName evidence="6">Uncharacterized membrane -like</fullName>
    </submittedName>
</protein>
<feature type="chain" id="PRO_5042586011" evidence="3">
    <location>
        <begin position="25"/>
        <end position="610"/>
    </location>
</feature>
<dbReference type="Gene3D" id="1.20.120.1770">
    <property type="match status" value="1"/>
</dbReference>
<evidence type="ECO:0000259" key="4">
    <source>
        <dbReference type="Pfam" id="PF10348"/>
    </source>
</evidence>
<dbReference type="PANTHER" id="PTHR31685:SF3">
    <property type="entry name" value="INTEGRAL MEMBRANE PROTEIN (AFU_ORTHOLOGUE AFUA_6G12730)"/>
    <property type="match status" value="1"/>
</dbReference>